<protein>
    <submittedName>
        <fullName evidence="6">WD40-repeat-containing domain protein</fullName>
    </submittedName>
</protein>
<dbReference type="InterPro" id="IPR051980">
    <property type="entry name" value="WD_repeat_MORG1"/>
</dbReference>
<dbReference type="PROSITE" id="PS50294">
    <property type="entry name" value="WD_REPEATS_REGION"/>
    <property type="match status" value="3"/>
</dbReference>
<feature type="repeat" description="WD" evidence="4">
    <location>
        <begin position="114"/>
        <end position="146"/>
    </location>
</feature>
<keyword evidence="2" id="KW-0963">Cytoplasm</keyword>
<dbReference type="InterPro" id="IPR036322">
    <property type="entry name" value="WD40_repeat_dom_sf"/>
</dbReference>
<evidence type="ECO:0000256" key="3">
    <source>
        <dbReference type="ARBA" id="ARBA00038145"/>
    </source>
</evidence>
<feature type="region of interest" description="Disordered" evidence="5">
    <location>
        <begin position="1"/>
        <end position="23"/>
    </location>
</feature>
<sequence>MCSYPKLPEEYEPQQDPGDGLPSHEVAQLKGHEGPVFAVRYNQQGTYCVTGGKDRNICLWNPLRGILVKKYSGGHGYEVRDVCVAGDNSKFASCGGDKQVFIWDVSTARFIRKLKGHSSTINAVTYAANDDCLVTAGYDQCVKIWDCKSRSIDAMQTMKAFKDSVTSVVVRNAEIIACSVDGTVRRFDMRMGRMYVDELHQPVTCCAVSHDGQCVLAACLDSTLRLLDRSTGELLATYQGHVHESVKMDACLTPSDAHVVGSSETGEVLYWDLVEGNVVKKIGAHKGVVCSLAMHPQGSHLLTSALDGVVKVWAAQPPRTAVG</sequence>
<evidence type="ECO:0000313" key="7">
    <source>
        <dbReference type="Proteomes" id="UP000815325"/>
    </source>
</evidence>
<feature type="repeat" description="WD" evidence="4">
    <location>
        <begin position="29"/>
        <end position="61"/>
    </location>
</feature>
<dbReference type="InterPro" id="IPR015943">
    <property type="entry name" value="WD40/YVTN_repeat-like_dom_sf"/>
</dbReference>
<evidence type="ECO:0000313" key="6">
    <source>
        <dbReference type="EMBL" id="KAF5840805.1"/>
    </source>
</evidence>
<gene>
    <name evidence="6" type="ORF">DUNSADRAFT_15515</name>
</gene>
<evidence type="ECO:0000256" key="5">
    <source>
        <dbReference type="SAM" id="MobiDB-lite"/>
    </source>
</evidence>
<reference evidence="6" key="1">
    <citation type="submission" date="2017-08" db="EMBL/GenBank/DDBJ databases">
        <authorList>
            <person name="Polle J.E."/>
            <person name="Barry K."/>
            <person name="Cushman J."/>
            <person name="Schmutz J."/>
            <person name="Tran D."/>
            <person name="Hathwaick L.T."/>
            <person name="Yim W.C."/>
            <person name="Jenkins J."/>
            <person name="Mckie-Krisberg Z.M."/>
            <person name="Prochnik S."/>
            <person name="Lindquist E."/>
            <person name="Dockter R.B."/>
            <person name="Adam C."/>
            <person name="Molina H."/>
            <person name="Bunkerborg J."/>
            <person name="Jin E."/>
            <person name="Buchheim M."/>
            <person name="Magnuson J."/>
        </authorList>
    </citation>
    <scope>NUCLEOTIDE SEQUENCE</scope>
    <source>
        <strain evidence="6">CCAP 19/18</strain>
    </source>
</reference>
<accession>A0ABQ7H1R7</accession>
<keyword evidence="7" id="KW-1185">Reference proteome</keyword>
<name>A0ABQ7H1R7_DUNSA</name>
<feature type="repeat" description="WD" evidence="4">
    <location>
        <begin position="282"/>
        <end position="313"/>
    </location>
</feature>
<dbReference type="Proteomes" id="UP000815325">
    <property type="component" value="Unassembled WGS sequence"/>
</dbReference>
<dbReference type="InterPro" id="IPR001680">
    <property type="entry name" value="WD40_rpt"/>
</dbReference>
<evidence type="ECO:0000256" key="1">
    <source>
        <dbReference type="ARBA" id="ARBA00004496"/>
    </source>
</evidence>
<evidence type="ECO:0000256" key="2">
    <source>
        <dbReference type="ARBA" id="ARBA00022490"/>
    </source>
</evidence>
<dbReference type="Gene3D" id="2.130.10.10">
    <property type="entry name" value="YVTN repeat-like/Quinoprotein amine dehydrogenase"/>
    <property type="match status" value="2"/>
</dbReference>
<keyword evidence="4" id="KW-0853">WD repeat</keyword>
<dbReference type="Pfam" id="PF00400">
    <property type="entry name" value="WD40"/>
    <property type="match status" value="5"/>
</dbReference>
<comment type="subcellular location">
    <subcellularLocation>
        <location evidence="1">Cytoplasm</location>
    </subcellularLocation>
</comment>
<dbReference type="PANTHER" id="PTHR22842:SF3">
    <property type="entry name" value="WD REPEAT DOMAIN-CONTAINING PROTEIN 83"/>
    <property type="match status" value="1"/>
</dbReference>
<proteinExistence type="inferred from homology"/>
<dbReference type="PANTHER" id="PTHR22842">
    <property type="entry name" value="WD40 REPEAT PROTEIN"/>
    <property type="match status" value="1"/>
</dbReference>
<comment type="similarity">
    <text evidence="3">Belongs to the WD repeat MORG1 family.</text>
</comment>
<organism evidence="6 7">
    <name type="scientific">Dunaliella salina</name>
    <name type="common">Green alga</name>
    <name type="synonym">Protococcus salinus</name>
    <dbReference type="NCBI Taxonomy" id="3046"/>
    <lineage>
        <taxon>Eukaryota</taxon>
        <taxon>Viridiplantae</taxon>
        <taxon>Chlorophyta</taxon>
        <taxon>core chlorophytes</taxon>
        <taxon>Chlorophyceae</taxon>
        <taxon>CS clade</taxon>
        <taxon>Chlamydomonadales</taxon>
        <taxon>Dunaliellaceae</taxon>
        <taxon>Dunaliella</taxon>
    </lineage>
</organism>
<dbReference type="SUPFAM" id="SSF50978">
    <property type="entry name" value="WD40 repeat-like"/>
    <property type="match status" value="1"/>
</dbReference>
<evidence type="ECO:0000256" key="4">
    <source>
        <dbReference type="PROSITE-ProRule" id="PRU00221"/>
    </source>
</evidence>
<dbReference type="PROSITE" id="PS50082">
    <property type="entry name" value="WD_REPEATS_2"/>
    <property type="match status" value="4"/>
</dbReference>
<feature type="repeat" description="WD" evidence="4">
    <location>
        <begin position="72"/>
        <end position="113"/>
    </location>
</feature>
<dbReference type="SMART" id="SM00320">
    <property type="entry name" value="WD40"/>
    <property type="match status" value="7"/>
</dbReference>
<dbReference type="CDD" id="cd00200">
    <property type="entry name" value="WD40"/>
    <property type="match status" value="1"/>
</dbReference>
<comment type="caution">
    <text evidence="6">The sequence shown here is derived from an EMBL/GenBank/DDBJ whole genome shotgun (WGS) entry which is preliminary data.</text>
</comment>
<dbReference type="EMBL" id="MU069503">
    <property type="protein sequence ID" value="KAF5840805.1"/>
    <property type="molecule type" value="Genomic_DNA"/>
</dbReference>